<comment type="function">
    <text evidence="6">HflC and HflK could regulate a protease.</text>
</comment>
<comment type="subcellular location">
    <subcellularLocation>
        <location evidence="1">Membrane</location>
        <topology evidence="1">Single-pass membrane protein</topology>
    </subcellularLocation>
</comment>
<dbReference type="PANTHER" id="PTHR42911">
    <property type="entry name" value="MODULATOR OF FTSH PROTEASE HFLC"/>
    <property type="match status" value="1"/>
</dbReference>
<evidence type="ECO:0000256" key="6">
    <source>
        <dbReference type="PIRNR" id="PIRNR005651"/>
    </source>
</evidence>
<keyword evidence="8" id="KW-0378">Hydrolase</keyword>
<dbReference type="GO" id="GO:0008233">
    <property type="term" value="F:peptidase activity"/>
    <property type="evidence" value="ECO:0007669"/>
    <property type="project" value="UniProtKB-KW"/>
</dbReference>
<proteinExistence type="inferred from homology"/>
<keyword evidence="5" id="KW-0472">Membrane</keyword>
<evidence type="ECO:0000256" key="5">
    <source>
        <dbReference type="ARBA" id="ARBA00023136"/>
    </source>
</evidence>
<keyword evidence="3" id="KW-0812">Transmembrane</keyword>
<evidence type="ECO:0000256" key="4">
    <source>
        <dbReference type="ARBA" id="ARBA00022989"/>
    </source>
</evidence>
<evidence type="ECO:0000259" key="7">
    <source>
        <dbReference type="SMART" id="SM00244"/>
    </source>
</evidence>
<dbReference type="PANTHER" id="PTHR42911:SF1">
    <property type="entry name" value="MODULATOR OF FTSH PROTEASE HFLC"/>
    <property type="match status" value="1"/>
</dbReference>
<evidence type="ECO:0000256" key="3">
    <source>
        <dbReference type="ARBA" id="ARBA00022692"/>
    </source>
</evidence>
<dbReference type="Proteomes" id="UP001589758">
    <property type="component" value="Unassembled WGS sequence"/>
</dbReference>
<evidence type="ECO:0000313" key="8">
    <source>
        <dbReference type="EMBL" id="MFC0179720.1"/>
    </source>
</evidence>
<keyword evidence="9" id="KW-1185">Reference proteome</keyword>
<dbReference type="PIRSF" id="PIRSF005651">
    <property type="entry name" value="HflC"/>
    <property type="match status" value="1"/>
</dbReference>
<keyword evidence="4" id="KW-1133">Transmembrane helix</keyword>
<dbReference type="RefSeq" id="WP_385876824.1">
    <property type="nucleotide sequence ID" value="NZ_JBHLXE010000071.1"/>
</dbReference>
<dbReference type="Gene3D" id="3.30.479.30">
    <property type="entry name" value="Band 7 domain"/>
    <property type="match status" value="1"/>
</dbReference>
<protein>
    <recommendedName>
        <fullName evidence="6">Protein HflC</fullName>
    </recommendedName>
</protein>
<keyword evidence="8" id="KW-0645">Protease</keyword>
<dbReference type="InterPro" id="IPR001107">
    <property type="entry name" value="Band_7"/>
</dbReference>
<organism evidence="8 9">
    <name type="scientific">Thorsellia kenyensis</name>
    <dbReference type="NCBI Taxonomy" id="1549888"/>
    <lineage>
        <taxon>Bacteria</taxon>
        <taxon>Pseudomonadati</taxon>
        <taxon>Pseudomonadota</taxon>
        <taxon>Gammaproteobacteria</taxon>
        <taxon>Enterobacterales</taxon>
        <taxon>Thorselliaceae</taxon>
        <taxon>Thorsellia</taxon>
    </lineage>
</organism>
<comment type="similarity">
    <text evidence="2 6">Belongs to the band 7/mec-2 family. HflC subfamily.</text>
</comment>
<dbReference type="SMART" id="SM00244">
    <property type="entry name" value="PHB"/>
    <property type="match status" value="1"/>
</dbReference>
<dbReference type="SUPFAM" id="SSF117892">
    <property type="entry name" value="Band 7/SPFH domain"/>
    <property type="match status" value="1"/>
</dbReference>
<dbReference type="EMBL" id="JBHLXE010000071">
    <property type="protein sequence ID" value="MFC0179720.1"/>
    <property type="molecule type" value="Genomic_DNA"/>
</dbReference>
<name>A0ABV6C9S7_9GAMM</name>
<evidence type="ECO:0000256" key="1">
    <source>
        <dbReference type="ARBA" id="ARBA00004167"/>
    </source>
</evidence>
<dbReference type="InterPro" id="IPR036013">
    <property type="entry name" value="Band_7/SPFH_dom_sf"/>
</dbReference>
<evidence type="ECO:0000256" key="2">
    <source>
        <dbReference type="ARBA" id="ARBA00007862"/>
    </source>
</evidence>
<feature type="domain" description="Band 7" evidence="7">
    <location>
        <begin position="18"/>
        <end position="214"/>
    </location>
</feature>
<accession>A0ABV6C9S7</accession>
<dbReference type="InterPro" id="IPR010200">
    <property type="entry name" value="HflC"/>
</dbReference>
<dbReference type="Pfam" id="PF01145">
    <property type="entry name" value="Band_7"/>
    <property type="match status" value="1"/>
</dbReference>
<evidence type="ECO:0000313" key="9">
    <source>
        <dbReference type="Proteomes" id="UP001589758"/>
    </source>
</evidence>
<reference evidence="8 9" key="1">
    <citation type="submission" date="2024-09" db="EMBL/GenBank/DDBJ databases">
        <authorList>
            <person name="Sun Q."/>
            <person name="Mori K."/>
        </authorList>
    </citation>
    <scope>NUCLEOTIDE SEQUENCE [LARGE SCALE GENOMIC DNA]</scope>
    <source>
        <strain evidence="8 9">CCM 8545</strain>
    </source>
</reference>
<comment type="caution">
    <text evidence="8">The sequence shown here is derived from an EMBL/GenBank/DDBJ whole genome shotgun (WGS) entry which is preliminary data.</text>
</comment>
<sequence length="323" mass="36690">MRPFLISIVVIGLLVAYNSVFVVPEGTRGIVLQFNRVVRDDDGQTRVHSPGIHFKIPFINNVKILDARIQTMQTAEQRFITRESKHLIVDSYLKWRITDFGLFYQVTGGNGLLAENILRPRLIDRLRSEFGRLDVKEIVQDSRSRFTAVRDILNSGANEVSDEEIVDGELSADAINLSNNARMRLSEIGIEVVDVRIKKINLPDEISDAIFNNMRAERRAVATRHRAQGEEAAVRIRSETDRETAIMKSKAQRDAQILVGEGDAIAAKTFADAFNQDTGFYSFIRSLRAYEESFKGNTDVMVLSPDNEFFRYMKQPETYLAPQ</sequence>
<gene>
    <name evidence="8" type="primary">hflC</name>
    <name evidence="8" type="ORF">ACFFIT_06420</name>
</gene>
<dbReference type="CDD" id="cd03405">
    <property type="entry name" value="SPFH_HflC"/>
    <property type="match status" value="1"/>
</dbReference>
<dbReference type="NCBIfam" id="TIGR01932">
    <property type="entry name" value="hflC"/>
    <property type="match status" value="1"/>
</dbReference>
<dbReference type="GO" id="GO:0006508">
    <property type="term" value="P:proteolysis"/>
    <property type="evidence" value="ECO:0007669"/>
    <property type="project" value="UniProtKB-KW"/>
</dbReference>